<name>A0A6J7V5H3_9ZZZZ</name>
<evidence type="ECO:0000313" key="13">
    <source>
        <dbReference type="EMBL" id="CAB4916060.1"/>
    </source>
</evidence>
<evidence type="ECO:0000256" key="7">
    <source>
        <dbReference type="SAM" id="Phobius"/>
    </source>
</evidence>
<dbReference type="CDD" id="cd06261">
    <property type="entry name" value="TM_PBP2"/>
    <property type="match status" value="1"/>
</dbReference>
<accession>A0A6J7V5H3</accession>
<dbReference type="EMBL" id="CAFABI010000036">
    <property type="protein sequence ID" value="CAB4825175.1"/>
    <property type="molecule type" value="Genomic_DNA"/>
</dbReference>
<dbReference type="Pfam" id="PF00528">
    <property type="entry name" value="BPD_transp_1"/>
    <property type="match status" value="1"/>
</dbReference>
<organism evidence="16">
    <name type="scientific">freshwater metagenome</name>
    <dbReference type="NCBI Taxonomy" id="449393"/>
    <lineage>
        <taxon>unclassified sequences</taxon>
        <taxon>metagenomes</taxon>
        <taxon>ecological metagenomes</taxon>
    </lineage>
</organism>
<feature type="transmembrane region" description="Helical" evidence="7">
    <location>
        <begin position="12"/>
        <end position="35"/>
    </location>
</feature>
<keyword evidence="5 7" id="KW-1133">Transmembrane helix</keyword>
<evidence type="ECO:0000256" key="2">
    <source>
        <dbReference type="ARBA" id="ARBA00022448"/>
    </source>
</evidence>
<dbReference type="GO" id="GO:0055085">
    <property type="term" value="P:transmembrane transport"/>
    <property type="evidence" value="ECO:0007669"/>
    <property type="project" value="InterPro"/>
</dbReference>
<dbReference type="EMBL" id="CAFBQK010000017">
    <property type="protein sequence ID" value="CAB5047168.1"/>
    <property type="molecule type" value="Genomic_DNA"/>
</dbReference>
<evidence type="ECO:0000313" key="16">
    <source>
        <dbReference type="EMBL" id="CAB5072096.1"/>
    </source>
</evidence>
<keyword evidence="4 7" id="KW-0812">Transmembrane</keyword>
<evidence type="ECO:0000313" key="15">
    <source>
        <dbReference type="EMBL" id="CAB5047168.1"/>
    </source>
</evidence>
<evidence type="ECO:0000256" key="3">
    <source>
        <dbReference type="ARBA" id="ARBA00022475"/>
    </source>
</evidence>
<feature type="domain" description="ABC transmembrane type-1" evidence="8">
    <location>
        <begin position="70"/>
        <end position="261"/>
    </location>
</feature>
<dbReference type="PANTHER" id="PTHR43744">
    <property type="entry name" value="ABC TRANSPORTER PERMEASE PROTEIN MG189-RELATED-RELATED"/>
    <property type="match status" value="1"/>
</dbReference>
<evidence type="ECO:0000313" key="14">
    <source>
        <dbReference type="EMBL" id="CAB4970525.1"/>
    </source>
</evidence>
<dbReference type="InterPro" id="IPR000515">
    <property type="entry name" value="MetI-like"/>
</dbReference>
<dbReference type="EMBL" id="CAEZWO010000005">
    <property type="protein sequence ID" value="CAB4650345.1"/>
    <property type="molecule type" value="Genomic_DNA"/>
</dbReference>
<proteinExistence type="predicted"/>
<dbReference type="EMBL" id="CAEZYB010000019">
    <property type="protein sequence ID" value="CAB4697701.1"/>
    <property type="molecule type" value="Genomic_DNA"/>
</dbReference>
<dbReference type="EMBL" id="CAFBMY010000006">
    <property type="protein sequence ID" value="CAB4916060.1"/>
    <property type="molecule type" value="Genomic_DNA"/>
</dbReference>
<dbReference type="GO" id="GO:0005886">
    <property type="term" value="C:plasma membrane"/>
    <property type="evidence" value="ECO:0007669"/>
    <property type="project" value="UniProtKB-SubCell"/>
</dbReference>
<dbReference type="SUPFAM" id="SSF161098">
    <property type="entry name" value="MetI-like"/>
    <property type="match status" value="1"/>
</dbReference>
<keyword evidence="6 7" id="KW-0472">Membrane</keyword>
<dbReference type="AlphaFoldDB" id="A0A6J7V5H3"/>
<dbReference type="Gene3D" id="1.10.3720.10">
    <property type="entry name" value="MetI-like"/>
    <property type="match status" value="1"/>
</dbReference>
<evidence type="ECO:0000256" key="4">
    <source>
        <dbReference type="ARBA" id="ARBA00022692"/>
    </source>
</evidence>
<evidence type="ECO:0000259" key="8">
    <source>
        <dbReference type="PROSITE" id="PS50928"/>
    </source>
</evidence>
<dbReference type="InterPro" id="IPR035906">
    <property type="entry name" value="MetI-like_sf"/>
</dbReference>
<gene>
    <name evidence="9" type="ORF">UFOPK2254_00109</name>
    <name evidence="10" type="ORF">UFOPK2646_00282</name>
    <name evidence="11" type="ORF">UFOPK2907_00925</name>
    <name evidence="12" type="ORF">UFOPK3197_00461</name>
    <name evidence="13" type="ORF">UFOPK3707_00098</name>
    <name evidence="14" type="ORF">UFOPK3937_00065</name>
    <name evidence="15" type="ORF">UFOPK4265_00241</name>
    <name evidence="16" type="ORF">UFOPK4401_00271</name>
</gene>
<evidence type="ECO:0000256" key="1">
    <source>
        <dbReference type="ARBA" id="ARBA00004651"/>
    </source>
</evidence>
<feature type="transmembrane region" description="Helical" evidence="7">
    <location>
        <begin position="74"/>
        <end position="96"/>
    </location>
</feature>
<dbReference type="EMBL" id="CAFBRB010000015">
    <property type="protein sequence ID" value="CAB5072096.1"/>
    <property type="molecule type" value="Genomic_DNA"/>
</dbReference>
<feature type="transmembrane region" description="Helical" evidence="7">
    <location>
        <begin position="242"/>
        <end position="260"/>
    </location>
</feature>
<evidence type="ECO:0000313" key="10">
    <source>
        <dbReference type="EMBL" id="CAB4697701.1"/>
    </source>
</evidence>
<feature type="transmembrane region" description="Helical" evidence="7">
    <location>
        <begin position="141"/>
        <end position="161"/>
    </location>
</feature>
<sequence length="276" mass="29669">MAKKISSARHGIFLILATLAVTTLYPLGYVLITAFRSLHDYAKNPYGLPDAYSLENFTLLFKNYGLGLAARNTILVVGLSLLISLSFSSIAGYALAKYDFPGSKAINISFVAVMLLPSQILIIPIYLLLSKIQLVGHLPGLMFVYIATNIPFGVFFLKATFKGIPDPIIEAARIDGAGFFKTFFLIALPNSIAGLTTIALLQFLGMWNELLYAYLLLPDQTQRLLTPALASIGGRFVSNQPLVAAALCITAGPTLVLLAMSSRFLVRGVTGGIGSS</sequence>
<dbReference type="PROSITE" id="PS50928">
    <property type="entry name" value="ABC_TM1"/>
    <property type="match status" value="1"/>
</dbReference>
<dbReference type="EMBL" id="CAEZZR010000083">
    <property type="protein sequence ID" value="CAB4777428.1"/>
    <property type="molecule type" value="Genomic_DNA"/>
</dbReference>
<dbReference type="PANTHER" id="PTHR43744:SF8">
    <property type="entry name" value="SN-GLYCEROL-3-PHOSPHATE TRANSPORT SYSTEM PERMEASE PROTEIN UGPE"/>
    <property type="match status" value="1"/>
</dbReference>
<evidence type="ECO:0000313" key="12">
    <source>
        <dbReference type="EMBL" id="CAB4825175.1"/>
    </source>
</evidence>
<reference evidence="16" key="1">
    <citation type="submission" date="2020-05" db="EMBL/GenBank/DDBJ databases">
        <authorList>
            <person name="Chiriac C."/>
            <person name="Salcher M."/>
            <person name="Ghai R."/>
            <person name="Kavagutti S V."/>
        </authorList>
    </citation>
    <scope>NUCLEOTIDE SEQUENCE</scope>
</reference>
<evidence type="ECO:0000256" key="6">
    <source>
        <dbReference type="ARBA" id="ARBA00023136"/>
    </source>
</evidence>
<evidence type="ECO:0000313" key="9">
    <source>
        <dbReference type="EMBL" id="CAB4650345.1"/>
    </source>
</evidence>
<protein>
    <submittedName>
        <fullName evidence="16">Unannotated protein</fullName>
    </submittedName>
</protein>
<feature type="transmembrane region" description="Helical" evidence="7">
    <location>
        <begin position="182"/>
        <end position="207"/>
    </location>
</feature>
<dbReference type="EMBL" id="CAFBOJ010000003">
    <property type="protein sequence ID" value="CAB4970525.1"/>
    <property type="molecule type" value="Genomic_DNA"/>
</dbReference>
<feature type="transmembrane region" description="Helical" evidence="7">
    <location>
        <begin position="108"/>
        <end position="129"/>
    </location>
</feature>
<evidence type="ECO:0000256" key="5">
    <source>
        <dbReference type="ARBA" id="ARBA00022989"/>
    </source>
</evidence>
<evidence type="ECO:0000313" key="11">
    <source>
        <dbReference type="EMBL" id="CAB4777428.1"/>
    </source>
</evidence>
<comment type="subcellular location">
    <subcellularLocation>
        <location evidence="1">Cell membrane</location>
        <topology evidence="1">Multi-pass membrane protein</topology>
    </subcellularLocation>
</comment>
<keyword evidence="2" id="KW-0813">Transport</keyword>
<keyword evidence="3" id="KW-1003">Cell membrane</keyword>